<name>A0A9N8V1L2_9GLOM</name>
<dbReference type="GO" id="GO:0005758">
    <property type="term" value="C:mitochondrial intermembrane space"/>
    <property type="evidence" value="ECO:0007669"/>
    <property type="project" value="InterPro"/>
</dbReference>
<dbReference type="EMBL" id="CAJVPQ010000037">
    <property type="protein sequence ID" value="CAG8439342.1"/>
    <property type="molecule type" value="Genomic_DNA"/>
</dbReference>
<comment type="similarity">
    <text evidence="1">Belongs to the MIX23 family.</text>
</comment>
<dbReference type="InterPro" id="IPR019171">
    <property type="entry name" value="MIX23"/>
</dbReference>
<reference evidence="2" key="1">
    <citation type="submission" date="2021-06" db="EMBL/GenBank/DDBJ databases">
        <authorList>
            <person name="Kallberg Y."/>
            <person name="Tangrot J."/>
            <person name="Rosling A."/>
        </authorList>
    </citation>
    <scope>NUCLEOTIDE SEQUENCE</scope>
    <source>
        <strain evidence="2">UK204</strain>
    </source>
</reference>
<protein>
    <submittedName>
        <fullName evidence="2">13746_t:CDS:1</fullName>
    </submittedName>
</protein>
<gene>
    <name evidence="2" type="ORF">FCALED_LOCUS395</name>
</gene>
<keyword evidence="3" id="KW-1185">Reference proteome</keyword>
<dbReference type="Pfam" id="PF09774">
    <property type="entry name" value="MIX23"/>
    <property type="match status" value="2"/>
</dbReference>
<dbReference type="Proteomes" id="UP000789570">
    <property type="component" value="Unassembled WGS sequence"/>
</dbReference>
<dbReference type="PANTHER" id="PTHR31905">
    <property type="entry name" value="COILED-COIL DOMAIN-CONTAINING PROTEIN 58"/>
    <property type="match status" value="1"/>
</dbReference>
<dbReference type="OrthoDB" id="5593818at2759"/>
<evidence type="ECO:0000256" key="1">
    <source>
        <dbReference type="ARBA" id="ARBA00024204"/>
    </source>
</evidence>
<evidence type="ECO:0000313" key="2">
    <source>
        <dbReference type="EMBL" id="CAG8439342.1"/>
    </source>
</evidence>
<organism evidence="2 3">
    <name type="scientific">Funneliformis caledonium</name>
    <dbReference type="NCBI Taxonomy" id="1117310"/>
    <lineage>
        <taxon>Eukaryota</taxon>
        <taxon>Fungi</taxon>
        <taxon>Fungi incertae sedis</taxon>
        <taxon>Mucoromycota</taxon>
        <taxon>Glomeromycotina</taxon>
        <taxon>Glomeromycetes</taxon>
        <taxon>Glomerales</taxon>
        <taxon>Glomeraceae</taxon>
        <taxon>Funneliformis</taxon>
    </lineage>
</organism>
<accession>A0A9N8V1L2</accession>
<comment type="caution">
    <text evidence="2">The sequence shown here is derived from an EMBL/GenBank/DDBJ whole genome shotgun (WGS) entry which is preliminary data.</text>
</comment>
<sequence length="135" mass="16397">MDEVNVETCYNLSYFKDLMKEYRKIDDNIMLRMNTTNTHSEAACADFFKQLSDAYQKRERILDAELEKKQKALDDDPFDNNLKNQMFVDESKRRMINNELTVEDIVRERSLSVFKNKCRIFHMPKEFEYFINKRR</sequence>
<dbReference type="AlphaFoldDB" id="A0A9N8V1L2"/>
<dbReference type="PANTHER" id="PTHR31905:SF2">
    <property type="entry name" value="PROTEIN MIX23"/>
    <property type="match status" value="1"/>
</dbReference>
<evidence type="ECO:0000313" key="3">
    <source>
        <dbReference type="Proteomes" id="UP000789570"/>
    </source>
</evidence>
<proteinExistence type="inferred from homology"/>